<evidence type="ECO:0000256" key="2">
    <source>
        <dbReference type="ARBA" id="ARBA00022525"/>
    </source>
</evidence>
<dbReference type="Proteomes" id="UP000424527">
    <property type="component" value="Unassembled WGS sequence"/>
</dbReference>
<comment type="caution">
    <text evidence="8">Lacks conserved residue(s) required for the propagation of feature annotation.</text>
</comment>
<dbReference type="SMART" id="SM00202">
    <property type="entry name" value="SR"/>
    <property type="match status" value="3"/>
</dbReference>
<feature type="region of interest" description="Disordered" evidence="9">
    <location>
        <begin position="536"/>
        <end position="562"/>
    </location>
</feature>
<dbReference type="Gene3D" id="2.60.40.10">
    <property type="entry name" value="Immunoglobulins"/>
    <property type="match status" value="1"/>
</dbReference>
<protein>
    <submittedName>
        <fullName evidence="12">Scavenger receptor cysteine-rich type 1 protein M130</fullName>
    </submittedName>
</protein>
<dbReference type="GO" id="GO:0004252">
    <property type="term" value="F:serine-type endopeptidase activity"/>
    <property type="evidence" value="ECO:0007669"/>
    <property type="project" value="TreeGrafter"/>
</dbReference>
<evidence type="ECO:0000256" key="4">
    <source>
        <dbReference type="ARBA" id="ARBA00022737"/>
    </source>
</evidence>
<keyword evidence="10" id="KW-1133">Transmembrane helix</keyword>
<keyword evidence="4" id="KW-0677">Repeat</keyword>
<reference evidence="12 13" key="1">
    <citation type="submission" date="2019-07" db="EMBL/GenBank/DDBJ databases">
        <title>Chromosome genome assembly for large yellow croaker.</title>
        <authorList>
            <person name="Xiao S."/>
        </authorList>
    </citation>
    <scope>NUCLEOTIDE SEQUENCE [LARGE SCALE GENOMIC DNA]</scope>
    <source>
        <strain evidence="12">JMULYC20181020</strain>
        <tissue evidence="12">Muscle</tissue>
    </source>
</reference>
<organism evidence="12 13">
    <name type="scientific">Larimichthys crocea</name>
    <name type="common">Large yellow croaker</name>
    <name type="synonym">Pseudosciaena crocea</name>
    <dbReference type="NCBI Taxonomy" id="215358"/>
    <lineage>
        <taxon>Eukaryota</taxon>
        <taxon>Metazoa</taxon>
        <taxon>Chordata</taxon>
        <taxon>Craniata</taxon>
        <taxon>Vertebrata</taxon>
        <taxon>Euteleostomi</taxon>
        <taxon>Actinopterygii</taxon>
        <taxon>Neopterygii</taxon>
        <taxon>Teleostei</taxon>
        <taxon>Neoteleostei</taxon>
        <taxon>Acanthomorphata</taxon>
        <taxon>Eupercaria</taxon>
        <taxon>Sciaenidae</taxon>
        <taxon>Larimichthys</taxon>
    </lineage>
</organism>
<feature type="disulfide bond" evidence="8">
    <location>
        <begin position="246"/>
        <end position="256"/>
    </location>
</feature>
<proteinExistence type="predicted"/>
<dbReference type="SUPFAM" id="SSF56487">
    <property type="entry name" value="SRCR-like"/>
    <property type="match status" value="3"/>
</dbReference>
<name>A0A6G0ITN3_LARCR</name>
<feature type="domain" description="SRCR" evidence="11">
    <location>
        <begin position="177"/>
        <end position="277"/>
    </location>
</feature>
<keyword evidence="2" id="KW-0964">Secreted</keyword>
<dbReference type="GO" id="GO:0005886">
    <property type="term" value="C:plasma membrane"/>
    <property type="evidence" value="ECO:0007669"/>
    <property type="project" value="TreeGrafter"/>
</dbReference>
<keyword evidence="10" id="KW-0472">Membrane</keyword>
<dbReference type="InterPro" id="IPR001190">
    <property type="entry name" value="SRCR"/>
</dbReference>
<dbReference type="Pfam" id="PF00530">
    <property type="entry name" value="SRCR"/>
    <property type="match status" value="3"/>
</dbReference>
<keyword evidence="6" id="KW-0325">Glycoprotein</keyword>
<accession>A0A6G0ITN3</accession>
<evidence type="ECO:0000256" key="6">
    <source>
        <dbReference type="ARBA" id="ARBA00023180"/>
    </source>
</evidence>
<comment type="caution">
    <text evidence="12">The sequence shown here is derived from an EMBL/GenBank/DDBJ whole genome shotgun (WGS) entry which is preliminary data.</text>
</comment>
<sequence length="562" mass="60472">MQLTLSSLIELLIRLEVLVLVLVLTVGSSATVFYYYKGTRGQPPKQEDNMELDYLGGAEDCPGLQIEESEVFKDSVRLVDGTSLCSGRLELKSKSWSSVCEADFDQQDAEVVCRELGCGPPSVLQGELNGEAEVPTWTKEFQCGGNESALLDCKSSDSVQTSCPSGQAVRLTCSDSVRLVNGSSSCSGRLEVKSDQSDQRWSSVCEADFDQQDAEVVCRELGCGAPSVLRGALYGEIEPQIWSKKCEGHESSLQDCVESGLTRKPCSPGKAVELTCSDSVRLVDGTSLCSGRLELKSKSWSSVCEADFDQHDAEVVCRELGCGPPSVLQGELNGEVEAPMWTKEFQCGGNESALLDCKSSDSVQTSCPSGQAVRLTCSEPDIVRLVGGSTFISSTHTDGVSEATQQGFQVLLGSDFTITCSIQPQYPGGSFQLMFTTSATSQNYTQPAVNHSAHFLFSAASHAHQGEYRCVYHVYVFSHNFSSESRTLAVTVSASLTELLIRLVVLVLVLVLVLIVGSSAAVLYYYKGTRGQPPKQEDNMELDYLGGAEDCPGEEAGARGTD</sequence>
<dbReference type="GO" id="GO:0005615">
    <property type="term" value="C:extracellular space"/>
    <property type="evidence" value="ECO:0007669"/>
    <property type="project" value="TreeGrafter"/>
</dbReference>
<feature type="disulfide bond" evidence="8">
    <location>
        <begin position="347"/>
        <end position="357"/>
    </location>
</feature>
<dbReference type="PROSITE" id="PS50287">
    <property type="entry name" value="SRCR_2"/>
    <property type="match status" value="3"/>
</dbReference>
<evidence type="ECO:0000313" key="12">
    <source>
        <dbReference type="EMBL" id="KAE8294878.1"/>
    </source>
</evidence>
<comment type="subcellular location">
    <subcellularLocation>
        <location evidence="1">Secreted</location>
    </subcellularLocation>
</comment>
<feature type="domain" description="SRCR" evidence="11">
    <location>
        <begin position="280"/>
        <end position="378"/>
    </location>
</feature>
<dbReference type="EMBL" id="REGW02000006">
    <property type="protein sequence ID" value="KAE8294878.1"/>
    <property type="molecule type" value="Genomic_DNA"/>
</dbReference>
<evidence type="ECO:0000256" key="9">
    <source>
        <dbReference type="SAM" id="MobiDB-lite"/>
    </source>
</evidence>
<feature type="domain" description="SRCR" evidence="11">
    <location>
        <begin position="76"/>
        <end position="174"/>
    </location>
</feature>
<keyword evidence="12" id="KW-0675">Receptor</keyword>
<dbReference type="AlphaFoldDB" id="A0A6G0ITN3"/>
<evidence type="ECO:0000256" key="1">
    <source>
        <dbReference type="ARBA" id="ARBA00004613"/>
    </source>
</evidence>
<keyword evidence="10" id="KW-0812">Transmembrane</keyword>
<gene>
    <name evidence="12" type="ORF">D5F01_LYC05798</name>
</gene>
<dbReference type="FunFam" id="3.10.250.10:FF:000013">
    <property type="entry name" value="CD163 molecule like 1"/>
    <property type="match status" value="3"/>
</dbReference>
<keyword evidence="7" id="KW-0393">Immunoglobulin domain</keyword>
<dbReference type="InterPro" id="IPR036772">
    <property type="entry name" value="SRCR-like_dom_sf"/>
</dbReference>
<dbReference type="Gene3D" id="3.10.250.10">
    <property type="entry name" value="SRCR-like domain"/>
    <property type="match status" value="3"/>
</dbReference>
<dbReference type="PRINTS" id="PR00258">
    <property type="entry name" value="SPERACTRCPTR"/>
</dbReference>
<evidence type="ECO:0000256" key="8">
    <source>
        <dbReference type="PROSITE-ProRule" id="PRU00196"/>
    </source>
</evidence>
<evidence type="ECO:0000256" key="7">
    <source>
        <dbReference type="ARBA" id="ARBA00023319"/>
    </source>
</evidence>
<keyword evidence="5 8" id="KW-1015">Disulfide bond</keyword>
<evidence type="ECO:0000256" key="10">
    <source>
        <dbReference type="SAM" id="Phobius"/>
    </source>
</evidence>
<evidence type="ECO:0000256" key="5">
    <source>
        <dbReference type="ARBA" id="ARBA00023157"/>
    </source>
</evidence>
<feature type="disulfide bond" evidence="8">
    <location>
        <begin position="143"/>
        <end position="153"/>
    </location>
</feature>
<evidence type="ECO:0000313" key="13">
    <source>
        <dbReference type="Proteomes" id="UP000424527"/>
    </source>
</evidence>
<dbReference type="SUPFAM" id="SSF48726">
    <property type="entry name" value="Immunoglobulin"/>
    <property type="match status" value="1"/>
</dbReference>
<dbReference type="PANTHER" id="PTHR48071:SF15">
    <property type="entry name" value="SRCR DOMAIN-CONTAINING PROTEIN"/>
    <property type="match status" value="1"/>
</dbReference>
<dbReference type="InterPro" id="IPR036179">
    <property type="entry name" value="Ig-like_dom_sf"/>
</dbReference>
<evidence type="ECO:0000259" key="11">
    <source>
        <dbReference type="PROSITE" id="PS50287"/>
    </source>
</evidence>
<dbReference type="PANTHER" id="PTHR48071">
    <property type="entry name" value="SRCR DOMAIN-CONTAINING PROTEIN"/>
    <property type="match status" value="1"/>
</dbReference>
<dbReference type="InterPro" id="IPR013783">
    <property type="entry name" value="Ig-like_fold"/>
</dbReference>
<keyword evidence="3" id="KW-0732">Signal</keyword>
<evidence type="ECO:0000256" key="3">
    <source>
        <dbReference type="ARBA" id="ARBA00022729"/>
    </source>
</evidence>
<feature type="transmembrane region" description="Helical" evidence="10">
    <location>
        <begin position="499"/>
        <end position="526"/>
    </location>
</feature>
<dbReference type="GO" id="GO:0031638">
    <property type="term" value="P:zymogen activation"/>
    <property type="evidence" value="ECO:0007669"/>
    <property type="project" value="TreeGrafter"/>
</dbReference>
<dbReference type="Pfam" id="PF00047">
    <property type="entry name" value="ig"/>
    <property type="match status" value="1"/>
</dbReference>
<dbReference type="InterPro" id="IPR013151">
    <property type="entry name" value="Immunoglobulin_dom"/>
</dbReference>
<keyword evidence="13" id="KW-1185">Reference proteome</keyword>
<feature type="transmembrane region" description="Helical" evidence="10">
    <location>
        <begin position="12"/>
        <end position="36"/>
    </location>
</feature>